<evidence type="ECO:0000256" key="3">
    <source>
        <dbReference type="ARBA" id="ARBA00007592"/>
    </source>
</evidence>
<evidence type="ECO:0000256" key="9">
    <source>
        <dbReference type="ARBA" id="ARBA00023239"/>
    </source>
</evidence>
<evidence type="ECO:0000256" key="10">
    <source>
        <dbReference type="ARBA" id="ARBA00023270"/>
    </source>
</evidence>
<keyword evidence="7 12" id="KW-0220">Diaminopimelate biosynthesis</keyword>
<protein>
    <recommendedName>
        <fullName evidence="4 12">4-hydroxy-tetrahydrodipicolinate synthase</fullName>
        <shortName evidence="12">HTPA synthase</shortName>
        <ecNumber evidence="4 12">4.3.3.7</ecNumber>
    </recommendedName>
</protein>
<dbReference type="InParanoid" id="A0A4R2PRF2"/>
<evidence type="ECO:0000256" key="14">
    <source>
        <dbReference type="PIRSR" id="PIRSR001365-1"/>
    </source>
</evidence>
<dbReference type="HAMAP" id="MF_00418">
    <property type="entry name" value="DapA"/>
    <property type="match status" value="1"/>
</dbReference>
<feature type="active site" description="Schiff-base intermediate with substrate" evidence="12 14">
    <location>
        <position position="155"/>
    </location>
</feature>
<proteinExistence type="inferred from homology"/>
<evidence type="ECO:0000313" key="16">
    <source>
        <dbReference type="EMBL" id="TCP38453.1"/>
    </source>
</evidence>
<dbReference type="FunCoup" id="A0A4R2PRF2">
    <property type="interactions" value="523"/>
</dbReference>
<feature type="site" description="Part of a proton relay during catalysis" evidence="12">
    <location>
        <position position="38"/>
    </location>
</feature>
<dbReference type="InterPro" id="IPR013785">
    <property type="entry name" value="Aldolase_TIM"/>
</dbReference>
<reference evidence="16 17" key="1">
    <citation type="submission" date="2019-03" db="EMBL/GenBank/DDBJ databases">
        <title>Genomic Encyclopedia of Type Strains, Phase IV (KMG-IV): sequencing the most valuable type-strain genomes for metagenomic binning, comparative biology and taxonomic classification.</title>
        <authorList>
            <person name="Goeker M."/>
        </authorList>
    </citation>
    <scope>NUCLEOTIDE SEQUENCE [LARGE SCALE GENOMIC DNA]</scope>
    <source>
        <strain evidence="16 17">DSM 2132</strain>
    </source>
</reference>
<accession>A0A4R2PRF2</accession>
<evidence type="ECO:0000256" key="8">
    <source>
        <dbReference type="ARBA" id="ARBA00023154"/>
    </source>
</evidence>
<dbReference type="GO" id="GO:0005829">
    <property type="term" value="C:cytosol"/>
    <property type="evidence" value="ECO:0007669"/>
    <property type="project" value="TreeGrafter"/>
</dbReference>
<dbReference type="AlphaFoldDB" id="A0A4R2PRF2"/>
<evidence type="ECO:0000256" key="12">
    <source>
        <dbReference type="HAMAP-Rule" id="MF_00418"/>
    </source>
</evidence>
<comment type="pathway">
    <text evidence="2 12">Amino-acid biosynthesis; L-lysine biosynthesis via DAP pathway; (S)-tetrahydrodipicolinate from L-aspartate: step 3/4.</text>
</comment>
<dbReference type="UniPathway" id="UPA00034">
    <property type="reaction ID" value="UER00017"/>
</dbReference>
<dbReference type="Gene3D" id="3.20.20.70">
    <property type="entry name" value="Aldolase class I"/>
    <property type="match status" value="1"/>
</dbReference>
<sequence>MPALVTPFRDGAVDRAALDALIAWQIDAGSSALVLAGTTGEAPTLSAAEWDTVIAAGVAGAAGAVPIVAGCGTNSTAGTIDRVARAADLGADAAMVVTPYYSKPSRGGLLAHFRAVADASPLPIMVYNIPGRSAADIDVETLAELAAHERIVAVKDATGDLARVARLRLLTDPGFVQLSGEDPTAVGFNAMGGQGCVSVTANVAPGLCAALQRAALAGDYGTARRLQDRLTPLHRALFLDASPGPTKYALERLGRCRAEVRLPITPAGVAARAAVDAALAALDADTIDGKRQEAGSA</sequence>
<comment type="function">
    <text evidence="1 12">Catalyzes the condensation of (S)-aspartate-beta-semialdehyde [(S)-ASA] and pyruvate to 4-hydroxy-tetrahydrodipicolinate (HTPA).</text>
</comment>
<dbReference type="PRINTS" id="PR00146">
    <property type="entry name" value="DHPICSNTHASE"/>
</dbReference>
<evidence type="ECO:0000256" key="5">
    <source>
        <dbReference type="ARBA" id="ARBA00022490"/>
    </source>
</evidence>
<name>A0A4R2PRF2_RHOSA</name>
<feature type="site" description="Part of a proton relay during catalysis" evidence="12">
    <location>
        <position position="101"/>
    </location>
</feature>
<dbReference type="GO" id="GO:0008840">
    <property type="term" value="F:4-hydroxy-tetrahydrodipicolinate synthase activity"/>
    <property type="evidence" value="ECO:0007669"/>
    <property type="project" value="UniProtKB-UniRule"/>
</dbReference>
<dbReference type="PROSITE" id="PS00666">
    <property type="entry name" value="DHDPS_2"/>
    <property type="match status" value="1"/>
</dbReference>
<dbReference type="SUPFAM" id="SSF51569">
    <property type="entry name" value="Aldolase"/>
    <property type="match status" value="1"/>
</dbReference>
<dbReference type="EC" id="4.3.3.7" evidence="4 12"/>
<comment type="subcellular location">
    <subcellularLocation>
        <location evidence="12">Cytoplasm</location>
    </subcellularLocation>
</comment>
<keyword evidence="10 12" id="KW-0704">Schiff base</keyword>
<feature type="binding site" evidence="12 15">
    <location>
        <position position="197"/>
    </location>
    <ligand>
        <name>pyruvate</name>
        <dbReference type="ChEBI" id="CHEBI:15361"/>
    </ligand>
</feature>
<keyword evidence="6 12" id="KW-0028">Amino-acid biosynthesis</keyword>
<dbReference type="Pfam" id="PF00701">
    <property type="entry name" value="DHDPS"/>
    <property type="match status" value="1"/>
</dbReference>
<keyword evidence="5 12" id="KW-0963">Cytoplasm</keyword>
<comment type="catalytic activity">
    <reaction evidence="11 12">
        <text>L-aspartate 4-semialdehyde + pyruvate = (2S,4S)-4-hydroxy-2,3,4,5-tetrahydrodipicolinate + H2O + H(+)</text>
        <dbReference type="Rhea" id="RHEA:34171"/>
        <dbReference type="ChEBI" id="CHEBI:15361"/>
        <dbReference type="ChEBI" id="CHEBI:15377"/>
        <dbReference type="ChEBI" id="CHEBI:15378"/>
        <dbReference type="ChEBI" id="CHEBI:67139"/>
        <dbReference type="ChEBI" id="CHEBI:537519"/>
        <dbReference type="EC" id="4.3.3.7"/>
    </reaction>
</comment>
<feature type="binding site" evidence="12 15">
    <location>
        <position position="39"/>
    </location>
    <ligand>
        <name>pyruvate</name>
        <dbReference type="ChEBI" id="CHEBI:15361"/>
    </ligand>
</feature>
<dbReference type="EMBL" id="SLXO01000001">
    <property type="protein sequence ID" value="TCP38453.1"/>
    <property type="molecule type" value="Genomic_DNA"/>
</dbReference>
<evidence type="ECO:0000313" key="17">
    <source>
        <dbReference type="Proteomes" id="UP000295399"/>
    </source>
</evidence>
<keyword evidence="17" id="KW-1185">Reference proteome</keyword>
<dbReference type="PIRSF" id="PIRSF001365">
    <property type="entry name" value="DHDPS"/>
    <property type="match status" value="1"/>
</dbReference>
<dbReference type="InterPro" id="IPR005263">
    <property type="entry name" value="DapA"/>
</dbReference>
<dbReference type="InterPro" id="IPR020624">
    <property type="entry name" value="Schiff_base-form_aldolases_CS"/>
</dbReference>
<organism evidence="16 17">
    <name type="scientific">Rhodothalassium salexigens DSM 2132</name>
    <dbReference type="NCBI Taxonomy" id="1188247"/>
    <lineage>
        <taxon>Bacteria</taxon>
        <taxon>Pseudomonadati</taxon>
        <taxon>Pseudomonadota</taxon>
        <taxon>Alphaproteobacteria</taxon>
        <taxon>Rhodothalassiales</taxon>
        <taxon>Rhodothalassiaceae</taxon>
        <taxon>Rhodothalassium</taxon>
    </lineage>
</organism>
<evidence type="ECO:0000256" key="11">
    <source>
        <dbReference type="ARBA" id="ARBA00047836"/>
    </source>
</evidence>
<dbReference type="PANTHER" id="PTHR12128:SF66">
    <property type="entry name" value="4-HYDROXY-2-OXOGLUTARATE ALDOLASE, MITOCHONDRIAL"/>
    <property type="match status" value="1"/>
</dbReference>
<dbReference type="GO" id="GO:0009089">
    <property type="term" value="P:lysine biosynthetic process via diaminopimelate"/>
    <property type="evidence" value="ECO:0007669"/>
    <property type="project" value="UniProtKB-UniRule"/>
</dbReference>
<comment type="similarity">
    <text evidence="3 12 13">Belongs to the DapA family.</text>
</comment>
<dbReference type="PANTHER" id="PTHR12128">
    <property type="entry name" value="DIHYDRODIPICOLINATE SYNTHASE"/>
    <property type="match status" value="1"/>
</dbReference>
<evidence type="ECO:0000256" key="4">
    <source>
        <dbReference type="ARBA" id="ARBA00012086"/>
    </source>
</evidence>
<comment type="caution">
    <text evidence="12">Was originally thought to be a dihydrodipicolinate synthase (DHDPS), catalyzing the condensation of (S)-aspartate-beta-semialdehyde [(S)-ASA] and pyruvate to dihydrodipicolinate (DHDP). However, it was shown in E.coli that the product of the enzymatic reaction is not dihydrodipicolinate but in fact (4S)-4-hydroxy-2,3,4,5-tetrahydro-(2S)-dipicolinic acid (HTPA), and that the consecutive dehydration reaction leading to DHDP is not spontaneous but catalyzed by DapB.</text>
</comment>
<evidence type="ECO:0000256" key="6">
    <source>
        <dbReference type="ARBA" id="ARBA00022605"/>
    </source>
</evidence>
<dbReference type="PROSITE" id="PS00665">
    <property type="entry name" value="DHDPS_1"/>
    <property type="match status" value="1"/>
</dbReference>
<evidence type="ECO:0000256" key="7">
    <source>
        <dbReference type="ARBA" id="ARBA00022915"/>
    </source>
</evidence>
<comment type="caution">
    <text evidence="16">The sequence shown here is derived from an EMBL/GenBank/DDBJ whole genome shotgun (WGS) entry which is preliminary data.</text>
</comment>
<dbReference type="SMART" id="SM01130">
    <property type="entry name" value="DHDPS"/>
    <property type="match status" value="1"/>
</dbReference>
<feature type="active site" description="Proton donor/acceptor" evidence="12 14">
    <location>
        <position position="127"/>
    </location>
</feature>
<dbReference type="Proteomes" id="UP000295399">
    <property type="component" value="Unassembled WGS sequence"/>
</dbReference>
<dbReference type="InterPro" id="IPR020625">
    <property type="entry name" value="Schiff_base-form_aldolases_AS"/>
</dbReference>
<evidence type="ECO:0000256" key="15">
    <source>
        <dbReference type="PIRSR" id="PIRSR001365-2"/>
    </source>
</evidence>
<dbReference type="NCBIfam" id="TIGR00674">
    <property type="entry name" value="dapA"/>
    <property type="match status" value="1"/>
</dbReference>
<evidence type="ECO:0000256" key="2">
    <source>
        <dbReference type="ARBA" id="ARBA00005120"/>
    </source>
</evidence>
<keyword evidence="8 12" id="KW-0457">Lysine biosynthesis</keyword>
<evidence type="ECO:0000256" key="13">
    <source>
        <dbReference type="PIRNR" id="PIRNR001365"/>
    </source>
</evidence>
<dbReference type="InterPro" id="IPR002220">
    <property type="entry name" value="DapA-like"/>
</dbReference>
<evidence type="ECO:0000256" key="1">
    <source>
        <dbReference type="ARBA" id="ARBA00003294"/>
    </source>
</evidence>
<keyword evidence="9 12" id="KW-0456">Lyase</keyword>
<dbReference type="GO" id="GO:0019877">
    <property type="term" value="P:diaminopimelate biosynthetic process"/>
    <property type="evidence" value="ECO:0007669"/>
    <property type="project" value="UniProtKB-UniRule"/>
</dbReference>
<dbReference type="CDD" id="cd00950">
    <property type="entry name" value="DHDPS"/>
    <property type="match status" value="1"/>
</dbReference>
<comment type="subunit">
    <text evidence="12">Homotetramer; dimer of dimers.</text>
</comment>
<gene>
    <name evidence="12" type="primary">dapA</name>
    <name evidence="16" type="ORF">EV659_101357</name>
</gene>